<dbReference type="Pfam" id="PF09816">
    <property type="entry name" value="EAF"/>
    <property type="match status" value="1"/>
</dbReference>
<keyword evidence="6" id="KW-0804">Transcription</keyword>
<dbReference type="PANTHER" id="PTHR15970">
    <property type="entry name" value="ELL-ASSOCIATED FACTOR EAF"/>
    <property type="match status" value="1"/>
</dbReference>
<dbReference type="Proteomes" id="UP000077266">
    <property type="component" value="Unassembled WGS sequence"/>
</dbReference>
<evidence type="ECO:0000313" key="9">
    <source>
        <dbReference type="EMBL" id="KZW04396.1"/>
    </source>
</evidence>
<keyword evidence="3" id="KW-0597">Phosphoprotein</keyword>
<comment type="subcellular location">
    <subcellularLocation>
        <location evidence="1">Nucleus</location>
    </subcellularLocation>
</comment>
<dbReference type="InParanoid" id="A0A165R288"/>
<reference evidence="9 10" key="1">
    <citation type="journal article" date="2016" name="Mol. Biol. Evol.">
        <title>Comparative Genomics of Early-Diverging Mushroom-Forming Fungi Provides Insights into the Origins of Lignocellulose Decay Capabilities.</title>
        <authorList>
            <person name="Nagy L.G."/>
            <person name="Riley R."/>
            <person name="Tritt A."/>
            <person name="Adam C."/>
            <person name="Daum C."/>
            <person name="Floudas D."/>
            <person name="Sun H."/>
            <person name="Yadav J.S."/>
            <person name="Pangilinan J."/>
            <person name="Larsson K.H."/>
            <person name="Matsuura K."/>
            <person name="Barry K."/>
            <person name="Labutti K."/>
            <person name="Kuo R."/>
            <person name="Ohm R.A."/>
            <person name="Bhattacharya S.S."/>
            <person name="Shirouzu T."/>
            <person name="Yoshinaga Y."/>
            <person name="Martin F.M."/>
            <person name="Grigoriev I.V."/>
            <person name="Hibbett D.S."/>
        </authorList>
    </citation>
    <scope>NUCLEOTIDE SEQUENCE [LARGE SCALE GENOMIC DNA]</scope>
    <source>
        <strain evidence="9 10">HHB12029</strain>
    </source>
</reference>
<gene>
    <name evidence="9" type="ORF">EXIGLDRAFT_24542</name>
</gene>
<dbReference type="InterPro" id="IPR027093">
    <property type="entry name" value="EAF_fam"/>
</dbReference>
<organism evidence="9 10">
    <name type="scientific">Exidia glandulosa HHB12029</name>
    <dbReference type="NCBI Taxonomy" id="1314781"/>
    <lineage>
        <taxon>Eukaryota</taxon>
        <taxon>Fungi</taxon>
        <taxon>Dikarya</taxon>
        <taxon>Basidiomycota</taxon>
        <taxon>Agaricomycotina</taxon>
        <taxon>Agaricomycetes</taxon>
        <taxon>Auriculariales</taxon>
        <taxon>Exidiaceae</taxon>
        <taxon>Exidia</taxon>
    </lineage>
</organism>
<keyword evidence="10" id="KW-1185">Reference proteome</keyword>
<evidence type="ECO:0000256" key="6">
    <source>
        <dbReference type="ARBA" id="ARBA00023163"/>
    </source>
</evidence>
<keyword evidence="4" id="KW-0805">Transcription regulation</keyword>
<sequence>MSAAVGDWMPPLVGKQDVALGISLRRALKARIGQPETNPRITPHDHFAFRYRFNPKSVDPSKPGTLEHRAGQDKYTLLRPNERGDNIQFEGTEREGRMTDCVLIYDEVTKVRIVLCLARRRG</sequence>
<dbReference type="GO" id="GO:0003711">
    <property type="term" value="F:transcription elongation factor activity"/>
    <property type="evidence" value="ECO:0007669"/>
    <property type="project" value="TreeGrafter"/>
</dbReference>
<dbReference type="PANTHER" id="PTHR15970:SF2">
    <property type="entry name" value="ELL-ASSOCIATED FACTOR EAF"/>
    <property type="match status" value="1"/>
</dbReference>
<dbReference type="AlphaFoldDB" id="A0A165R288"/>
<dbReference type="InterPro" id="IPR019194">
    <property type="entry name" value="Tscrpt_elong_fac_Eaf_N"/>
</dbReference>
<evidence type="ECO:0000256" key="4">
    <source>
        <dbReference type="ARBA" id="ARBA00023015"/>
    </source>
</evidence>
<proteinExistence type="inferred from homology"/>
<evidence type="ECO:0000256" key="5">
    <source>
        <dbReference type="ARBA" id="ARBA00023159"/>
    </source>
</evidence>
<dbReference type="OrthoDB" id="125903at2759"/>
<dbReference type="GO" id="GO:0006368">
    <property type="term" value="P:transcription elongation by RNA polymerase II"/>
    <property type="evidence" value="ECO:0007669"/>
    <property type="project" value="InterPro"/>
</dbReference>
<dbReference type="GO" id="GO:0032783">
    <property type="term" value="C:super elongation complex"/>
    <property type="evidence" value="ECO:0007669"/>
    <property type="project" value="InterPro"/>
</dbReference>
<feature type="domain" description="Transcription elongation factor Eaf N-terminal" evidence="8">
    <location>
        <begin position="19"/>
        <end position="111"/>
    </location>
</feature>
<name>A0A165R288_EXIGL</name>
<evidence type="ECO:0000256" key="1">
    <source>
        <dbReference type="ARBA" id="ARBA00004123"/>
    </source>
</evidence>
<evidence type="ECO:0000313" key="10">
    <source>
        <dbReference type="Proteomes" id="UP000077266"/>
    </source>
</evidence>
<accession>A0A165R288</accession>
<comment type="similarity">
    <text evidence="2">Belongs to the EAF family.</text>
</comment>
<evidence type="ECO:0000256" key="2">
    <source>
        <dbReference type="ARBA" id="ARBA00007798"/>
    </source>
</evidence>
<evidence type="ECO:0000256" key="3">
    <source>
        <dbReference type="ARBA" id="ARBA00022553"/>
    </source>
</evidence>
<keyword evidence="7" id="KW-0539">Nucleus</keyword>
<keyword evidence="5" id="KW-0010">Activator</keyword>
<dbReference type="STRING" id="1314781.A0A165R288"/>
<dbReference type="EMBL" id="KV425882">
    <property type="protein sequence ID" value="KZW04396.1"/>
    <property type="molecule type" value="Genomic_DNA"/>
</dbReference>
<protein>
    <recommendedName>
        <fullName evidence="8">Transcription elongation factor Eaf N-terminal domain-containing protein</fullName>
    </recommendedName>
</protein>
<evidence type="ECO:0000259" key="8">
    <source>
        <dbReference type="Pfam" id="PF09816"/>
    </source>
</evidence>
<evidence type="ECO:0000256" key="7">
    <source>
        <dbReference type="ARBA" id="ARBA00023242"/>
    </source>
</evidence>